<accession>A0A8S1HIG8</accession>
<evidence type="ECO:0000256" key="1">
    <source>
        <dbReference type="SAM" id="MobiDB-lite"/>
    </source>
</evidence>
<feature type="compositionally biased region" description="Polar residues" evidence="1">
    <location>
        <begin position="47"/>
        <end position="56"/>
    </location>
</feature>
<dbReference type="Pfam" id="PF21855">
    <property type="entry name" value="Treslin_STD"/>
    <property type="match status" value="1"/>
</dbReference>
<protein>
    <recommendedName>
        <fullName evidence="2">Treslin STD domain-containing protein</fullName>
    </recommendedName>
</protein>
<feature type="compositionally biased region" description="Low complexity" evidence="1">
    <location>
        <begin position="486"/>
        <end position="495"/>
    </location>
</feature>
<feature type="compositionally biased region" description="Polar residues" evidence="1">
    <location>
        <begin position="503"/>
        <end position="512"/>
    </location>
</feature>
<feature type="compositionally biased region" description="Basic and acidic residues" evidence="1">
    <location>
        <begin position="717"/>
        <end position="727"/>
    </location>
</feature>
<feature type="region of interest" description="Disordered" evidence="1">
    <location>
        <begin position="118"/>
        <end position="140"/>
    </location>
</feature>
<feature type="region of interest" description="Disordered" evidence="1">
    <location>
        <begin position="361"/>
        <end position="406"/>
    </location>
</feature>
<organism evidence="3 4">
    <name type="scientific">Caenorhabditis auriculariae</name>
    <dbReference type="NCBI Taxonomy" id="2777116"/>
    <lineage>
        <taxon>Eukaryota</taxon>
        <taxon>Metazoa</taxon>
        <taxon>Ecdysozoa</taxon>
        <taxon>Nematoda</taxon>
        <taxon>Chromadorea</taxon>
        <taxon>Rhabditida</taxon>
        <taxon>Rhabditina</taxon>
        <taxon>Rhabditomorpha</taxon>
        <taxon>Rhabditoidea</taxon>
        <taxon>Rhabditidae</taxon>
        <taxon>Peloderinae</taxon>
        <taxon>Caenorhabditis</taxon>
    </lineage>
</organism>
<name>A0A8S1HIG8_9PELO</name>
<feature type="region of interest" description="Disordered" evidence="1">
    <location>
        <begin position="607"/>
        <end position="641"/>
    </location>
</feature>
<dbReference type="Proteomes" id="UP000835052">
    <property type="component" value="Unassembled WGS sequence"/>
</dbReference>
<comment type="caution">
    <text evidence="3">The sequence shown here is derived from an EMBL/GenBank/DDBJ whole genome shotgun (WGS) entry which is preliminary data.</text>
</comment>
<feature type="region of interest" description="Disordered" evidence="1">
    <location>
        <begin position="717"/>
        <end position="746"/>
    </location>
</feature>
<dbReference type="InterPro" id="IPR053920">
    <property type="entry name" value="Treslin_STD"/>
</dbReference>
<feature type="compositionally biased region" description="Acidic residues" evidence="1">
    <location>
        <begin position="728"/>
        <end position="746"/>
    </location>
</feature>
<dbReference type="OrthoDB" id="5812172at2759"/>
<proteinExistence type="predicted"/>
<gene>
    <name evidence="3" type="ORF">CAUJ_LOCUS12222</name>
</gene>
<feature type="compositionally biased region" description="Polar residues" evidence="1">
    <location>
        <begin position="118"/>
        <end position="129"/>
    </location>
</feature>
<feature type="compositionally biased region" description="Acidic residues" evidence="1">
    <location>
        <begin position="578"/>
        <end position="588"/>
    </location>
</feature>
<feature type="region of interest" description="Disordered" evidence="1">
    <location>
        <begin position="44"/>
        <end position="70"/>
    </location>
</feature>
<feature type="compositionally biased region" description="Low complexity" evidence="1">
    <location>
        <begin position="617"/>
        <end position="633"/>
    </location>
</feature>
<evidence type="ECO:0000313" key="4">
    <source>
        <dbReference type="Proteomes" id="UP000835052"/>
    </source>
</evidence>
<reference evidence="3" key="1">
    <citation type="submission" date="2020-10" db="EMBL/GenBank/DDBJ databases">
        <authorList>
            <person name="Kikuchi T."/>
        </authorList>
    </citation>
    <scope>NUCLEOTIDE SEQUENCE</scope>
    <source>
        <strain evidence="3">NKZ352</strain>
    </source>
</reference>
<dbReference type="AlphaFoldDB" id="A0A8S1HIG8"/>
<feature type="domain" description="Treslin STD" evidence="2">
    <location>
        <begin position="178"/>
        <end position="320"/>
    </location>
</feature>
<evidence type="ECO:0000313" key="3">
    <source>
        <dbReference type="EMBL" id="CAD6196307.1"/>
    </source>
</evidence>
<dbReference type="EMBL" id="CAJGYM010000070">
    <property type="protein sequence ID" value="CAD6196307.1"/>
    <property type="molecule type" value="Genomic_DNA"/>
</dbReference>
<sequence>MEGKTFEDVTFELLSRVSPVKLKRSDIPFDSVRELVLNEISGRRQKIQQATGSPVATPSPGGEQPFGNEGSQLLRISSSSFLSNFLIEDEDSRMSTDLDSEDSFSRLSVDEDVRKSLTGLTSRSGTNGTEAKEANSGPKKVLSNRARRLAELRTARAQTYKTSHFKELNCEERDLPHHFESVYLQLLENNVCPVNIFYIILNTLDAFFRAKTWDHNRTKLSHEFLEKSVFLSCEELNEAHEVKELSDERRVKEVMIQILIGLHLYQWRSDEKYIGDVVNKLRIVYMASEPHKMKQFLEEPITDIFVNHIPQCLATIYDELCIVLPPDLAHYDTGFKVMDDAVLTVRRNGNAKQLEQLLEEAREDAGELPNSQSPPSRRRAVKRERATDNALSLREPESPNRRRNCAGITSRSVRIVHETPDEKLRNIKREVEDVEDFDEAVKQTPMAKLRTRSSTCSRRLSELVKVSEESATLPRSAALKAQKLLSSSENSTPSRTPRRTSRQLLFSNNTPSPAVVRKSSRIRNSTLSVTNRLSGDASETRCTRTRTVVKKEIIDDGYDVDCFVSPQKSSKARRNTDQGEDSNDDESDYFFTNQQIATYNKRMAEARARWSNNGQETTAGSSSMDAGTSASSDRVQRNRARRVIHPPHTVFMSHYLLNVSNNDPEKNFESNIETSEDMVPLLLHRVLRPKKNKFSAARARKSLDSFEGKRREIKCEIDDMEHSRETLTDEEESYDGDNPFEEEADD</sequence>
<feature type="region of interest" description="Disordered" evidence="1">
    <location>
        <begin position="482"/>
        <end position="518"/>
    </location>
</feature>
<feature type="region of interest" description="Disordered" evidence="1">
    <location>
        <begin position="567"/>
        <end position="590"/>
    </location>
</feature>
<evidence type="ECO:0000259" key="2">
    <source>
        <dbReference type="Pfam" id="PF21855"/>
    </source>
</evidence>
<keyword evidence="4" id="KW-1185">Reference proteome</keyword>